<dbReference type="STRING" id="857340.A0A086T022"/>
<dbReference type="InterPro" id="IPR036940">
    <property type="entry name" value="PI3/4_kinase_cat_sf"/>
</dbReference>
<evidence type="ECO:0000256" key="5">
    <source>
        <dbReference type="ARBA" id="ARBA00021345"/>
    </source>
</evidence>
<dbReference type="PANTHER" id="PTHR11139:SF125">
    <property type="entry name" value="SERINE_THREONINE-PROTEIN KINASE MEC1"/>
    <property type="match status" value="1"/>
</dbReference>
<comment type="subunit">
    <text evidence="3">Associates with DNA double-strand breaks.</text>
</comment>
<dbReference type="GO" id="GO:0000723">
    <property type="term" value="P:telomere maintenance"/>
    <property type="evidence" value="ECO:0007669"/>
    <property type="project" value="TreeGrafter"/>
</dbReference>
<comment type="function">
    <text evidence="16">Serine/threonine protein kinase which activates checkpoint signaling upon genotoxic stresses such as ionizing radiation (IR), ultraviolet light (UV), or DNA replication stalling, thereby acting as a DNA damage sensor. Recognizes the substrate consensus sequence [ST]-Q. Phosphorylates histone H2A to form H2AS128ph (gamma-H2A) at sites of DNA damage, involved in the regulation of DNA damage response mechanism. Required for the control of telomere length and genome stability.</text>
</comment>
<evidence type="ECO:0000256" key="12">
    <source>
        <dbReference type="ARBA" id="ARBA00022853"/>
    </source>
</evidence>
<feature type="domain" description="PI3K/PI4K catalytic" evidence="21">
    <location>
        <begin position="2133"/>
        <end position="2442"/>
    </location>
</feature>
<evidence type="ECO:0000256" key="6">
    <source>
        <dbReference type="ARBA" id="ARBA00022527"/>
    </source>
</evidence>
<evidence type="ECO:0000259" key="21">
    <source>
        <dbReference type="PROSITE" id="PS50290"/>
    </source>
</evidence>
<evidence type="ECO:0000256" key="9">
    <source>
        <dbReference type="ARBA" id="ARBA00022763"/>
    </source>
</evidence>
<dbReference type="InterPro" id="IPR057564">
    <property type="entry name" value="HEAT_ATR"/>
</dbReference>
<evidence type="ECO:0000256" key="4">
    <source>
        <dbReference type="ARBA" id="ARBA00012513"/>
    </source>
</evidence>
<dbReference type="Proteomes" id="UP000029964">
    <property type="component" value="Unassembled WGS sequence"/>
</dbReference>
<accession>A0A086T022</accession>
<protein>
    <recommendedName>
        <fullName evidence="5">Serine/threonine-protein kinase MEC1</fullName>
        <ecNumber evidence="4">2.7.11.1</ecNumber>
    </recommendedName>
    <alternativeName>
        <fullName evidence="19">ATR homolog</fullName>
    </alternativeName>
    <alternativeName>
        <fullName evidence="18">DNA-damage checkpoint kinase MEC1</fullName>
    </alternativeName>
    <alternativeName>
        <fullName evidence="17">Mitosis entry checkpoint protein 1</fullName>
    </alternativeName>
</protein>
<evidence type="ECO:0000256" key="15">
    <source>
        <dbReference type="ARBA" id="ARBA00023254"/>
    </source>
</evidence>
<dbReference type="SUPFAM" id="SSF56112">
    <property type="entry name" value="Protein kinase-like (PK-like)"/>
    <property type="match status" value="1"/>
</dbReference>
<sequence>MANASGARGLDDGHANAVPPPSTLAAQLVEDISPSTKSSRSDENAELKGHFATIQRVKDNPDLLRTPSERVEHNHMLIYVYCRAVLENIKLDDPFLDRDHVRAEVFKAINFLRFTIKETPSVLCFCTGEQGFLFRGHEPLWAWLLPQLLHMLGHAHCLELQGSIEGFLQYLLLVAARSESLRDVAPALGLYLRACLTGKGPVPLVLDMRILLTVEGLLDHLQSPSSVPSHKDVAVAITLPPPHVLGQILGLDWFHTTRGTSYTVSHAFHALRQASSLATILAYPLISSDPTFYTIMPLSENASWLLDALTDLRFVQKRWEASSMSRPFFIINLIQDILTGVSGWGDASLFPRDKAYTLLILMCSDLIAAPGELVLVDSSGDGARLSYCKALVAITQSSLQNKTIARLAESRLVNELSLLSTQYPAVGDDTDVWRCTELLRQAVSLTASHDPDESVQPSKFHDPQVRQWVDKLRLGSRDSQKLAHTSKKLKVTNVEPEICHVVQSIYRTLQVSNSDANEPDQFREAFLAAFLEGDESTQCLALDTLSRGFCFASGTLSSASWTEKAPKDLTCAICDNELGTLQSAKFDTPFCRAWLGAFSELVRSQPFLNSRRPRVAAMQALRRLVLHSDDPEFLNLETSVPGQWCIQSLNSSVREIRIAAGRTLMAFVAPSRLSQGERAISSELFARNRQNVIALLKSFSEKDRAHLTETCIMAWGQLGRVVEESELNLVLIKLLEYLGDNNNIVSAFAFNELVKMAESLGTTPRRLFEPYWRNLAYLATEDMIRRPQRSRAVAELLQLSVNELLLLIQTHALPWLVLHKKKDIVQKIADARQEKDIWRPLMDSMNLAATLSLLLVQDAEDIESFARSRLNEISPHFHALPLLDLLQSEPVLIVMELLKAAGDADQSRKPLVRNAMQTMASMVLASNKDTRNKKGNLIGRFLQPYLLGLMARFTDIISDPLCTDPPVMEQRRCIRALDEMIKLCRSYSRIARPQISACLLSALPQDPLRGEAFGCWATMLFNFEEEDVEALLETTFFIVHRYWSLLDASSAVVVKNMLGFLLEQCEQSLVRYIDRLPSFNGLQGLADIEKGLSQLRSTPTPEVAMGVFAQRIRNDSSGVVHLALMELAPYLRNNQAALYSSAISQRPDSIIATLLRALLDCACKYNGIQADISRLCMECIGLVGCLDSNQIETVREQRSIVILHNFDKPEEITDFSLFVLEEVLVPAFLSATDTRIQGFLSYAMQELLDRCGVKAACAMEGSEIIAGNEIYRKWIAVSEPVREVLTPFLSSRYLLTPLPPATVAYPIFVPGKPYANWLRAFVMDLLRKGQNAHADKIFEPLTRVIRVKDLSPAEFLLPYLFLHVFLGKKSSEAQQQEIMKELEQILTHRPGDDASYAEREEKKRYYHSVFRILDYAMRWIQHTRSRSKLKSDEKAVLSRVQGEFAVIPPVLIAECAIDCNDYARALFHLEQYAQEMGQQKREPGERTHMLQRLQDIYANIDEPDGLEGISAHLPALDINQQILSHKKAGRWTAAQTWYEIQLAEKPDSLDVQLDLLHCLKQAGQHDVLLNHVEGIRTNVSNVNKIMPFAVEAAWVTSRWESLAKFTSRFNGSTIQDFNISIATLFESLRRQCAPEEFTRAIAEIRENIAATMNASATASLQAAHEQLLKCHVLVDLEFIVGSNPKNDDERRKTMELLDGRLKVIGAYFNDQQYLLGIRRAAMELMRPKFSTTDVSALWLSSARLARKTNSLHQSFNAVLHASQLGDDAATIENAKLLWRDNHHRKAIQVLQGAIERNKLTTQSGPSASVSSTGKLNSHQKLLTARAQLLLAKWLDAAGQTHATALREKYQQPPKTHSTWEKGHYYLGRHYKKLLEAERPLKAEDQSDMYCTGLLARLVIENYLRSLNFGTKYLYQTLPRILTLWLDLGAQLDKPPEGKAALSREVYRRRVEQLNQLHSFLDKYINRLPAYVFYTALPQIVARIAHPNNNVVERLTRIIVKVVEAYPRQALWSLIGIMTTRQPSERKTRGTQILQFLRARSTKADGASYDLKSLIRMGEKLADQLLFACQNGEFQGSKTVHASLTRDLRFNHRCTPCPLVVPVESSLTATLPAVPEHVKNHRAFSRDVVSIDSFLDDVLVLSSLAKPRRLTARGSDGKNYMLLIKPKDDLRTDQRLMEFNGMINRSLKRDAESSRRQLYIRTYAVVPLNEECGIIEWVPGIRTMRDILLSLYASRKIYPDYMALKQLMDEASMSESKLRLFTDDVLGRFPPVLPLWFIQQFPNPSAWFAARLRYTRSCAVMSMVGTILGLGDRHGENVNLEEGNGGVFHVDFNCLFDKGLTFAKPEQVPFRLTHNMVAAMGIYGYEGPFRKSSELTLGILRQQEETLMTILEAFIYDPTLDLQKDKRAHKSGSTGVKLQPQSVVDSIKRKVRGLLPHESIPLGVEGQVEELIKQAVDPRNLTAMYIGWCPFL</sequence>
<dbReference type="Gene3D" id="3.30.1010.10">
    <property type="entry name" value="Phosphatidylinositol 3-kinase Catalytic Subunit, Chain A, domain 4"/>
    <property type="match status" value="1"/>
</dbReference>
<dbReference type="PROSITE" id="PS51190">
    <property type="entry name" value="FATC"/>
    <property type="match status" value="1"/>
</dbReference>
<evidence type="ECO:0000256" key="13">
    <source>
        <dbReference type="ARBA" id="ARBA00023204"/>
    </source>
</evidence>
<dbReference type="InterPro" id="IPR012993">
    <property type="entry name" value="UME"/>
</dbReference>
<evidence type="ECO:0000256" key="10">
    <source>
        <dbReference type="ARBA" id="ARBA00022777"/>
    </source>
</evidence>
<keyword evidence="7" id="KW-0808">Transferase</keyword>
<evidence type="ECO:0000256" key="20">
    <source>
        <dbReference type="SAM" id="MobiDB-lite"/>
    </source>
</evidence>
<keyword evidence="6" id="KW-0723">Serine/threonine-protein kinase</keyword>
<dbReference type="InterPro" id="IPR016024">
    <property type="entry name" value="ARM-type_fold"/>
</dbReference>
<dbReference type="Pfam" id="PF00454">
    <property type="entry name" value="PI3_PI4_kinase"/>
    <property type="match status" value="1"/>
</dbReference>
<evidence type="ECO:0000256" key="19">
    <source>
        <dbReference type="ARBA" id="ARBA00033001"/>
    </source>
</evidence>
<dbReference type="Pfam" id="PF23593">
    <property type="entry name" value="HEAT_ATR"/>
    <property type="match status" value="1"/>
</dbReference>
<gene>
    <name evidence="24" type="ORF">ACRE_065390</name>
</gene>
<dbReference type="InterPro" id="IPR014009">
    <property type="entry name" value="PIK_FAT"/>
</dbReference>
<dbReference type="PROSITE" id="PS51189">
    <property type="entry name" value="FAT"/>
    <property type="match status" value="1"/>
</dbReference>
<keyword evidence="15" id="KW-0469">Meiosis</keyword>
<keyword evidence="9" id="KW-0227">DNA damage</keyword>
<dbReference type="Gene3D" id="1.10.1070.11">
    <property type="entry name" value="Phosphatidylinositol 3-/4-kinase, catalytic domain"/>
    <property type="match status" value="1"/>
</dbReference>
<dbReference type="SMART" id="SM00802">
    <property type="entry name" value="UME"/>
    <property type="match status" value="1"/>
</dbReference>
<dbReference type="InterPro" id="IPR050517">
    <property type="entry name" value="DDR_Repair_Kinase"/>
</dbReference>
<keyword evidence="11" id="KW-0067">ATP-binding</keyword>
<evidence type="ECO:0000256" key="17">
    <source>
        <dbReference type="ARBA" id="ARBA00029679"/>
    </source>
</evidence>
<dbReference type="GO" id="GO:0005694">
    <property type="term" value="C:chromosome"/>
    <property type="evidence" value="ECO:0007669"/>
    <property type="project" value="TreeGrafter"/>
</dbReference>
<dbReference type="InterPro" id="IPR058681">
    <property type="entry name" value="HEAT_MEC1_N"/>
</dbReference>
<dbReference type="CDD" id="cd00892">
    <property type="entry name" value="PIKKc_ATR"/>
    <property type="match status" value="1"/>
</dbReference>
<dbReference type="SMART" id="SM00146">
    <property type="entry name" value="PI3Kc"/>
    <property type="match status" value="1"/>
</dbReference>
<dbReference type="PROSITE" id="PS50290">
    <property type="entry name" value="PI3_4_KINASE_3"/>
    <property type="match status" value="1"/>
</dbReference>
<comment type="similarity">
    <text evidence="2">Belongs to the PI3/PI4-kinase family. ATM subfamily.</text>
</comment>
<dbReference type="EMBL" id="JPKY01000087">
    <property type="protein sequence ID" value="KFH42704.1"/>
    <property type="molecule type" value="Genomic_DNA"/>
</dbReference>
<evidence type="ECO:0000313" key="25">
    <source>
        <dbReference type="Proteomes" id="UP000029964"/>
    </source>
</evidence>
<evidence type="ECO:0000256" key="8">
    <source>
        <dbReference type="ARBA" id="ARBA00022741"/>
    </source>
</evidence>
<dbReference type="SUPFAM" id="SSF48371">
    <property type="entry name" value="ARM repeat"/>
    <property type="match status" value="1"/>
</dbReference>
<dbReference type="HOGENOM" id="CLU_000178_4_1_1"/>
<proteinExistence type="inferred from homology"/>
<evidence type="ECO:0000256" key="16">
    <source>
        <dbReference type="ARBA" id="ARBA00025079"/>
    </source>
</evidence>
<dbReference type="OrthoDB" id="381190at2759"/>
<evidence type="ECO:0000256" key="11">
    <source>
        <dbReference type="ARBA" id="ARBA00022840"/>
    </source>
</evidence>
<evidence type="ECO:0000259" key="22">
    <source>
        <dbReference type="PROSITE" id="PS51189"/>
    </source>
</evidence>
<reference evidence="25" key="1">
    <citation type="journal article" date="2014" name="Genome Announc.">
        <title>Genome sequence and annotation of Acremonium chrysogenum, producer of the beta-lactam antibiotic cephalosporin C.</title>
        <authorList>
            <person name="Terfehr D."/>
            <person name="Dahlmann T.A."/>
            <person name="Specht T."/>
            <person name="Zadra I."/>
            <person name="Kuernsteiner H."/>
            <person name="Kueck U."/>
        </authorList>
    </citation>
    <scope>NUCLEOTIDE SEQUENCE [LARGE SCALE GENOMIC DNA]</scope>
    <source>
        <strain evidence="25">ATCC 11550 / CBS 779.69 / DSM 880 / IAM 14645 / JCM 23072 / IMI 49137</strain>
    </source>
</reference>
<dbReference type="Pfam" id="PF02259">
    <property type="entry name" value="FAT"/>
    <property type="match status" value="1"/>
</dbReference>
<dbReference type="Pfam" id="PF02260">
    <property type="entry name" value="FATC"/>
    <property type="match status" value="1"/>
</dbReference>
<dbReference type="PANTHER" id="PTHR11139">
    <property type="entry name" value="ATAXIA TELANGIECTASIA MUTATED ATM -RELATED"/>
    <property type="match status" value="1"/>
</dbReference>
<dbReference type="InterPro" id="IPR000403">
    <property type="entry name" value="PI3/4_kinase_cat_dom"/>
</dbReference>
<dbReference type="GO" id="GO:0006281">
    <property type="term" value="P:DNA repair"/>
    <property type="evidence" value="ECO:0007669"/>
    <property type="project" value="UniProtKB-KW"/>
</dbReference>
<dbReference type="InterPro" id="IPR056802">
    <property type="entry name" value="ATR-like_M-HEAT"/>
</dbReference>
<keyword evidence="13" id="KW-0234">DNA repair</keyword>
<dbReference type="GO" id="GO:0000077">
    <property type="term" value="P:DNA damage checkpoint signaling"/>
    <property type="evidence" value="ECO:0007669"/>
    <property type="project" value="TreeGrafter"/>
</dbReference>
<evidence type="ECO:0000256" key="3">
    <source>
        <dbReference type="ARBA" id="ARBA00011370"/>
    </source>
</evidence>
<dbReference type="InterPro" id="IPR011009">
    <property type="entry name" value="Kinase-like_dom_sf"/>
</dbReference>
<dbReference type="Pfam" id="PF25385">
    <property type="entry name" value="HEAT_MEC1_N"/>
    <property type="match status" value="1"/>
</dbReference>
<name>A0A086T022_HAPC1</name>
<dbReference type="FunFam" id="1.10.1070.11:FF:000031">
    <property type="entry name" value="Phosphatidyl inositol 3-kinase"/>
    <property type="match status" value="1"/>
</dbReference>
<dbReference type="EC" id="2.7.11.1" evidence="4"/>
<evidence type="ECO:0000256" key="2">
    <source>
        <dbReference type="ARBA" id="ARBA00010769"/>
    </source>
</evidence>
<evidence type="ECO:0000259" key="23">
    <source>
        <dbReference type="PROSITE" id="PS51190"/>
    </source>
</evidence>
<keyword evidence="8" id="KW-0547">Nucleotide-binding</keyword>
<evidence type="ECO:0000256" key="1">
    <source>
        <dbReference type="ARBA" id="ARBA00004123"/>
    </source>
</evidence>
<dbReference type="Pfam" id="PF08064">
    <property type="entry name" value="UME"/>
    <property type="match status" value="1"/>
</dbReference>
<keyword evidence="10 24" id="KW-0418">Kinase</keyword>
<organism evidence="24 25">
    <name type="scientific">Hapsidospora chrysogenum (strain ATCC 11550 / CBS 779.69 / DSM 880 / IAM 14645 / JCM 23072 / IMI 49137)</name>
    <name type="common">Acremonium chrysogenum</name>
    <dbReference type="NCBI Taxonomy" id="857340"/>
    <lineage>
        <taxon>Eukaryota</taxon>
        <taxon>Fungi</taxon>
        <taxon>Dikarya</taxon>
        <taxon>Ascomycota</taxon>
        <taxon>Pezizomycotina</taxon>
        <taxon>Sordariomycetes</taxon>
        <taxon>Hypocreomycetidae</taxon>
        <taxon>Hypocreales</taxon>
        <taxon>Bionectriaceae</taxon>
        <taxon>Hapsidospora</taxon>
    </lineage>
</organism>
<dbReference type="InterPro" id="IPR003151">
    <property type="entry name" value="PIK-rel_kinase_FAT"/>
</dbReference>
<keyword evidence="25" id="KW-1185">Reference proteome</keyword>
<comment type="subcellular location">
    <subcellularLocation>
        <location evidence="1">Nucleus</location>
    </subcellularLocation>
</comment>
<dbReference type="GO" id="GO:0005524">
    <property type="term" value="F:ATP binding"/>
    <property type="evidence" value="ECO:0007669"/>
    <property type="project" value="UniProtKB-KW"/>
</dbReference>
<keyword evidence="12" id="KW-0156">Chromatin regulator</keyword>
<feature type="domain" description="FAT" evidence="22">
    <location>
        <begin position="1451"/>
        <end position="2019"/>
    </location>
</feature>
<evidence type="ECO:0000313" key="24">
    <source>
        <dbReference type="EMBL" id="KFH42704.1"/>
    </source>
</evidence>
<evidence type="ECO:0000256" key="14">
    <source>
        <dbReference type="ARBA" id="ARBA00023242"/>
    </source>
</evidence>
<feature type="region of interest" description="Disordered" evidence="20">
    <location>
        <begin position="1"/>
        <end position="21"/>
    </location>
</feature>
<dbReference type="Pfam" id="PF25030">
    <property type="entry name" value="M-HEAT_ATR"/>
    <property type="match status" value="1"/>
</dbReference>
<comment type="caution">
    <text evidence="24">The sequence shown here is derived from an EMBL/GenBank/DDBJ whole genome shotgun (WGS) entry which is preliminary data.</text>
</comment>
<dbReference type="InterPro" id="IPR003152">
    <property type="entry name" value="FATC_dom"/>
</dbReference>
<keyword evidence="14" id="KW-0539">Nucleus</keyword>
<dbReference type="GO" id="GO:0004674">
    <property type="term" value="F:protein serine/threonine kinase activity"/>
    <property type="evidence" value="ECO:0007669"/>
    <property type="project" value="UniProtKB-KW"/>
</dbReference>
<evidence type="ECO:0000256" key="18">
    <source>
        <dbReference type="ARBA" id="ARBA00030459"/>
    </source>
</evidence>
<dbReference type="FunFam" id="3.30.1010.10:FF:000017">
    <property type="entry name" value="Inositol kinase kinase (UvsB)"/>
    <property type="match status" value="1"/>
</dbReference>
<dbReference type="GO" id="GO:0005634">
    <property type="term" value="C:nucleus"/>
    <property type="evidence" value="ECO:0007669"/>
    <property type="project" value="UniProtKB-SubCell"/>
</dbReference>
<dbReference type="SMART" id="SM01343">
    <property type="entry name" value="FATC"/>
    <property type="match status" value="1"/>
</dbReference>
<evidence type="ECO:0000256" key="7">
    <source>
        <dbReference type="ARBA" id="ARBA00022679"/>
    </source>
</evidence>
<feature type="domain" description="FATC" evidence="23">
    <location>
        <begin position="2439"/>
        <end position="2471"/>
    </location>
</feature>